<keyword evidence="2" id="KW-0238">DNA-binding</keyword>
<dbReference type="Proteomes" id="UP000315995">
    <property type="component" value="Chromosome"/>
</dbReference>
<evidence type="ECO:0000256" key="1">
    <source>
        <dbReference type="ARBA" id="ARBA00023015"/>
    </source>
</evidence>
<evidence type="ECO:0000313" key="6">
    <source>
        <dbReference type="Proteomes" id="UP000315995"/>
    </source>
</evidence>
<keyword evidence="3" id="KW-0804">Transcription</keyword>
<dbReference type="InterPro" id="IPR016032">
    <property type="entry name" value="Sig_transdc_resp-reg_C-effctor"/>
</dbReference>
<keyword evidence="1" id="KW-0805">Transcription regulation</keyword>
<evidence type="ECO:0000259" key="4">
    <source>
        <dbReference type="PROSITE" id="PS50043"/>
    </source>
</evidence>
<dbReference type="GO" id="GO:0006355">
    <property type="term" value="P:regulation of DNA-templated transcription"/>
    <property type="evidence" value="ECO:0007669"/>
    <property type="project" value="InterPro"/>
</dbReference>
<dbReference type="GO" id="GO:0003677">
    <property type="term" value="F:DNA binding"/>
    <property type="evidence" value="ECO:0007669"/>
    <property type="project" value="UniProtKB-KW"/>
</dbReference>
<dbReference type="PROSITE" id="PS50043">
    <property type="entry name" value="HTH_LUXR_2"/>
    <property type="match status" value="2"/>
</dbReference>
<dbReference type="PROSITE" id="PS00622">
    <property type="entry name" value="HTH_LUXR_1"/>
    <property type="match status" value="1"/>
</dbReference>
<reference evidence="5 6" key="1">
    <citation type="submission" date="2019-06" db="EMBL/GenBank/DDBJ databases">
        <title>Persicimonas caeni gen. nov., sp. nov., a predatory bacterium isolated from solar saltern.</title>
        <authorList>
            <person name="Wang S."/>
        </authorList>
    </citation>
    <scope>NUCLEOTIDE SEQUENCE [LARGE SCALE GENOMIC DNA]</scope>
    <source>
        <strain evidence="5 6">YN101</strain>
    </source>
</reference>
<protein>
    <submittedName>
        <fullName evidence="5">Helix-turn-helix transcriptional regulator</fullName>
    </submittedName>
</protein>
<dbReference type="CDD" id="cd06170">
    <property type="entry name" value="LuxR_C_like"/>
    <property type="match status" value="2"/>
</dbReference>
<accession>A0A5B8XYE9</accession>
<dbReference type="PRINTS" id="PR00038">
    <property type="entry name" value="HTHLUXR"/>
</dbReference>
<dbReference type="RefSeq" id="WP_141195917.1">
    <property type="nucleotide sequence ID" value="NZ_CP041186.1"/>
</dbReference>
<dbReference type="Gene3D" id="1.10.10.10">
    <property type="entry name" value="Winged helix-like DNA-binding domain superfamily/Winged helix DNA-binding domain"/>
    <property type="match status" value="2"/>
</dbReference>
<feature type="domain" description="HTH luxR-type" evidence="4">
    <location>
        <begin position="351"/>
        <end position="416"/>
    </location>
</feature>
<dbReference type="InterPro" id="IPR036388">
    <property type="entry name" value="WH-like_DNA-bd_sf"/>
</dbReference>
<proteinExistence type="predicted"/>
<dbReference type="PANTHER" id="PTHR44688:SF16">
    <property type="entry name" value="DNA-BINDING TRANSCRIPTIONAL ACTIVATOR DEVR_DOSR"/>
    <property type="match status" value="1"/>
</dbReference>
<gene>
    <name evidence="5" type="ORF">FIV42_01300</name>
</gene>
<dbReference type="EMBL" id="CP041186">
    <property type="protein sequence ID" value="QDG49419.1"/>
    <property type="molecule type" value="Genomic_DNA"/>
</dbReference>
<accession>A0A4Y6PMH2</accession>
<organism evidence="5 6">
    <name type="scientific">Persicimonas caeni</name>
    <dbReference type="NCBI Taxonomy" id="2292766"/>
    <lineage>
        <taxon>Bacteria</taxon>
        <taxon>Deltaproteobacteria</taxon>
        <taxon>Bradymonadales</taxon>
        <taxon>Bradymonadaceae</taxon>
        <taxon>Persicimonas</taxon>
    </lineage>
</organism>
<evidence type="ECO:0000256" key="2">
    <source>
        <dbReference type="ARBA" id="ARBA00023125"/>
    </source>
</evidence>
<dbReference type="SMART" id="SM00421">
    <property type="entry name" value="HTH_LUXR"/>
    <property type="match status" value="2"/>
</dbReference>
<dbReference type="OrthoDB" id="5500323at2"/>
<dbReference type="AlphaFoldDB" id="A0A4Y6PMH2"/>
<evidence type="ECO:0000313" key="5">
    <source>
        <dbReference type="EMBL" id="QDG49419.1"/>
    </source>
</evidence>
<dbReference type="Pfam" id="PF00196">
    <property type="entry name" value="GerE"/>
    <property type="match status" value="2"/>
</dbReference>
<dbReference type="PANTHER" id="PTHR44688">
    <property type="entry name" value="DNA-BINDING TRANSCRIPTIONAL ACTIVATOR DEVR_DOSR"/>
    <property type="match status" value="1"/>
</dbReference>
<dbReference type="SUPFAM" id="SSF46894">
    <property type="entry name" value="C-terminal effector domain of the bipartite response regulators"/>
    <property type="match status" value="2"/>
</dbReference>
<evidence type="ECO:0000256" key="3">
    <source>
        <dbReference type="ARBA" id="ARBA00023163"/>
    </source>
</evidence>
<feature type="domain" description="HTH luxR-type" evidence="4">
    <location>
        <begin position="266"/>
        <end position="331"/>
    </location>
</feature>
<name>A0A4Y6PMH2_PERCE</name>
<keyword evidence="6" id="KW-1185">Reference proteome</keyword>
<sequence>MSNAVTAAHTAYMLDGNDGEWLERLTELMGPMLSRGRGLLGYRWRRSADGGVRVGELYVAGGKPGDEEMLRELIANLDTTRASLAYGAPYSFRSLSEIAQEHPTLSDLTDDRDMQRIAHDREVVDFEMLRVDESDGRGWMFTVLRTEVGGIVAPRRALWDRVRAHIAAGARLRMRLAKPDLDGAGAVYDPTSGRLDVNSSEMRTKARRRRLLELIEARRHAEELAEKNPLEAMDLWQGLVDGRWSLLDVVDTDGRAFTVLKENPLQVRSRAALSERERQVAFLVGRGHHVKLVAYELGLTASTVRSQLRSALRKLNLEDRSALCRLVADMSQAGAATRVEDVGVLALAKAPLKIPESLTDAEREVAQLVYKGLTNGDIARTRSTTTHTVANQLATIYRKLDISSRDELMQCLAGSGESFMS</sequence>
<dbReference type="InterPro" id="IPR000792">
    <property type="entry name" value="Tscrpt_reg_LuxR_C"/>
</dbReference>